<keyword evidence="2" id="KW-0812">Transmembrane</keyword>
<dbReference type="OrthoDB" id="2105912at2759"/>
<reference evidence="3" key="1">
    <citation type="submission" date="2022-11" db="EMBL/GenBank/DDBJ databases">
        <authorList>
            <person name="Petersen C."/>
        </authorList>
    </citation>
    <scope>NUCLEOTIDE SEQUENCE</scope>
    <source>
        <strain evidence="3">IBT 26290</strain>
    </source>
</reference>
<keyword evidence="2" id="KW-0472">Membrane</keyword>
<dbReference type="RefSeq" id="XP_056538430.1">
    <property type="nucleotide sequence ID" value="XM_056692473.1"/>
</dbReference>
<dbReference type="EMBL" id="JAPQKN010000008">
    <property type="protein sequence ID" value="KAJ5151097.1"/>
    <property type="molecule type" value="Genomic_DNA"/>
</dbReference>
<accession>A0A9W9HKL4</accession>
<proteinExistence type="predicted"/>
<name>A0A9W9HKL4_9EURO</name>
<evidence type="ECO:0000256" key="2">
    <source>
        <dbReference type="SAM" id="Phobius"/>
    </source>
</evidence>
<reference evidence="3" key="2">
    <citation type="journal article" date="2023" name="IMA Fungus">
        <title>Comparative genomic study of the Penicillium genus elucidates a diverse pangenome and 15 lateral gene transfer events.</title>
        <authorList>
            <person name="Petersen C."/>
            <person name="Sorensen T."/>
            <person name="Nielsen M.R."/>
            <person name="Sondergaard T.E."/>
            <person name="Sorensen J.L."/>
            <person name="Fitzpatrick D.A."/>
            <person name="Frisvad J.C."/>
            <person name="Nielsen K.L."/>
        </authorList>
    </citation>
    <scope>NUCLEOTIDE SEQUENCE</scope>
    <source>
        <strain evidence="3">IBT 26290</strain>
    </source>
</reference>
<dbReference type="AlphaFoldDB" id="A0A9W9HKL4"/>
<comment type="caution">
    <text evidence="3">The sequence shown here is derived from an EMBL/GenBank/DDBJ whole genome shotgun (WGS) entry which is preliminary data.</text>
</comment>
<feature type="region of interest" description="Disordered" evidence="1">
    <location>
        <begin position="1"/>
        <end position="23"/>
    </location>
</feature>
<organism evidence="3 4">
    <name type="scientific">Penicillium canariense</name>
    <dbReference type="NCBI Taxonomy" id="189055"/>
    <lineage>
        <taxon>Eukaryota</taxon>
        <taxon>Fungi</taxon>
        <taxon>Dikarya</taxon>
        <taxon>Ascomycota</taxon>
        <taxon>Pezizomycotina</taxon>
        <taxon>Eurotiomycetes</taxon>
        <taxon>Eurotiomycetidae</taxon>
        <taxon>Eurotiales</taxon>
        <taxon>Aspergillaceae</taxon>
        <taxon>Penicillium</taxon>
    </lineage>
</organism>
<keyword evidence="4" id="KW-1185">Reference proteome</keyword>
<dbReference type="PANTHER" id="PTHR37848">
    <property type="entry name" value="EXPRESSED PROTEIN"/>
    <property type="match status" value="1"/>
</dbReference>
<keyword evidence="2" id="KW-1133">Transmembrane helix</keyword>
<dbReference type="GeneID" id="81431649"/>
<evidence type="ECO:0000256" key="1">
    <source>
        <dbReference type="SAM" id="MobiDB-lite"/>
    </source>
</evidence>
<feature type="region of interest" description="Disordered" evidence="1">
    <location>
        <begin position="370"/>
        <end position="412"/>
    </location>
</feature>
<feature type="transmembrane region" description="Helical" evidence="2">
    <location>
        <begin position="262"/>
        <end position="283"/>
    </location>
</feature>
<dbReference type="PANTHER" id="PTHR37848:SF1">
    <property type="entry name" value="SUN DOMAIN-CONTAINING PROTEIN"/>
    <property type="match status" value="1"/>
</dbReference>
<gene>
    <name evidence="3" type="ORF">N7482_010349</name>
</gene>
<sequence length="412" mass="46354">MGRPSNSDIPLESIDHGDQPPLYNDVIDFSSSRPVEESIPGGWECTWEGKFGTRTLSPSLSKKPRALYRLLSAQHKLPPQHHVYIKGQKGKGNDPKDKETDFDFKLDLTPTLLRLGENDSEWHELHVVRDGDGKEAFRGEAFPSLEWQQPRGQRNCYEAVDVEAEGLEDETLLGADVDGSNEGTPSLMAWCERFCYDPAGVKSFTFTRELEGFDAEPLRSELKAYLRSINYRGHIEIATSARQTFITVYSPHWINHLRNNSFVWWFCVLSQLWIITLVVITCLERRYQVVHSVWRSSREVKDTSMPSGSRKIYAHGRDETKLADLWAPAVMQAACDQLDGGETLKEGSILRLQQRAQERMENIESFLPERNVAGDSAAESTQSASRGPRLGMGPGGYNFQAGWGGNSNPTSS</sequence>
<evidence type="ECO:0000313" key="4">
    <source>
        <dbReference type="Proteomes" id="UP001149163"/>
    </source>
</evidence>
<dbReference type="Proteomes" id="UP001149163">
    <property type="component" value="Unassembled WGS sequence"/>
</dbReference>
<protein>
    <submittedName>
        <fullName evidence="3">Uncharacterized protein</fullName>
    </submittedName>
</protein>
<evidence type="ECO:0000313" key="3">
    <source>
        <dbReference type="EMBL" id="KAJ5151097.1"/>
    </source>
</evidence>